<evidence type="ECO:0000313" key="1">
    <source>
        <dbReference type="EMBL" id="GAA4126219.1"/>
    </source>
</evidence>
<name>A0ABP7XV29_9FLAO</name>
<evidence type="ECO:0008006" key="3">
    <source>
        <dbReference type="Google" id="ProtNLM"/>
    </source>
</evidence>
<reference evidence="2" key="1">
    <citation type="journal article" date="2019" name="Int. J. Syst. Evol. Microbiol.">
        <title>The Global Catalogue of Microorganisms (GCM) 10K type strain sequencing project: providing services to taxonomists for standard genome sequencing and annotation.</title>
        <authorList>
            <consortium name="The Broad Institute Genomics Platform"/>
            <consortium name="The Broad Institute Genome Sequencing Center for Infectious Disease"/>
            <person name="Wu L."/>
            <person name="Ma J."/>
        </authorList>
    </citation>
    <scope>NUCLEOTIDE SEQUENCE [LARGE SCALE GENOMIC DNA]</scope>
    <source>
        <strain evidence="2">JCM 17386</strain>
    </source>
</reference>
<evidence type="ECO:0000313" key="2">
    <source>
        <dbReference type="Proteomes" id="UP001501333"/>
    </source>
</evidence>
<dbReference type="Proteomes" id="UP001501333">
    <property type="component" value="Unassembled WGS sequence"/>
</dbReference>
<keyword evidence="2" id="KW-1185">Reference proteome</keyword>
<gene>
    <name evidence="1" type="ORF">GCM10022250_12760</name>
</gene>
<proteinExistence type="predicted"/>
<accession>A0ABP7XV29</accession>
<dbReference type="RefSeq" id="WP_229352878.1">
    <property type="nucleotide sequence ID" value="NZ_JAJGZV010000002.1"/>
</dbReference>
<comment type="caution">
    <text evidence="1">The sequence shown here is derived from an EMBL/GenBank/DDBJ whole genome shotgun (WGS) entry which is preliminary data.</text>
</comment>
<dbReference type="Gene3D" id="1.10.30.50">
    <property type="match status" value="1"/>
</dbReference>
<sequence>MLYIDKTKSDIKFAMEEHYKNVKCLIWKKIDAKNNLAEKRSCGIPTCSICNGKIEPIKNIPQKIYSFLNDDNFLKQLICGSPLELQSIDIQFWKIIHPYFKYQDWVEIINKDEEKLNQDEKNYKSLIKKVFKTLNGIIAYESWFVANKPTSNYSAYHLATYLDIRSCVYCNRTFIVSQFKTESSGKIGKLIRPQFDHWFPQEKYPLLALSFYNLIPSCSICNTSVKGRKELNLARYTHPYEDNILDSVIFSYKHLVSVDSLKIELTGINNNSELENRINNTLKDFYIEEMYNSHHPELKDLLTIKKTYSENYLKNLKSAFPDANLTDNEIYRLIFGVELNPNDFHRRPFSKFKYDILKELKII</sequence>
<organism evidence="1 2">
    <name type="scientific">Flavobacterium chungbukense</name>
    <dbReference type="NCBI Taxonomy" id="877464"/>
    <lineage>
        <taxon>Bacteria</taxon>
        <taxon>Pseudomonadati</taxon>
        <taxon>Bacteroidota</taxon>
        <taxon>Flavobacteriia</taxon>
        <taxon>Flavobacteriales</taxon>
        <taxon>Flavobacteriaceae</taxon>
        <taxon>Flavobacterium</taxon>
    </lineage>
</organism>
<dbReference type="EMBL" id="BAABAO010000003">
    <property type="protein sequence ID" value="GAA4126219.1"/>
    <property type="molecule type" value="Genomic_DNA"/>
</dbReference>
<protein>
    <recommendedName>
        <fullName evidence="3">HNH endonuclease</fullName>
    </recommendedName>
</protein>